<organism evidence="1 2">
    <name type="scientific">Stylosanthes scabra</name>
    <dbReference type="NCBI Taxonomy" id="79078"/>
    <lineage>
        <taxon>Eukaryota</taxon>
        <taxon>Viridiplantae</taxon>
        <taxon>Streptophyta</taxon>
        <taxon>Embryophyta</taxon>
        <taxon>Tracheophyta</taxon>
        <taxon>Spermatophyta</taxon>
        <taxon>Magnoliopsida</taxon>
        <taxon>eudicotyledons</taxon>
        <taxon>Gunneridae</taxon>
        <taxon>Pentapetalae</taxon>
        <taxon>rosids</taxon>
        <taxon>fabids</taxon>
        <taxon>Fabales</taxon>
        <taxon>Fabaceae</taxon>
        <taxon>Papilionoideae</taxon>
        <taxon>50 kb inversion clade</taxon>
        <taxon>dalbergioids sensu lato</taxon>
        <taxon>Dalbergieae</taxon>
        <taxon>Pterocarpus clade</taxon>
        <taxon>Stylosanthes</taxon>
    </lineage>
</organism>
<proteinExistence type="predicted"/>
<comment type="caution">
    <text evidence="1">The sequence shown here is derived from an EMBL/GenBank/DDBJ whole genome shotgun (WGS) entry which is preliminary data.</text>
</comment>
<dbReference type="EMBL" id="JASCZI010181311">
    <property type="protein sequence ID" value="MED6181637.1"/>
    <property type="molecule type" value="Genomic_DNA"/>
</dbReference>
<dbReference type="SUPFAM" id="SSF50249">
    <property type="entry name" value="Nucleic acid-binding proteins"/>
    <property type="match status" value="1"/>
</dbReference>
<keyword evidence="2" id="KW-1185">Reference proteome</keyword>
<sequence length="119" mass="13531">MREVLYKGERGEVDLHKLRLLGDNLSTIVRIGQISSGSSVRYVDEIKRGKSTVKTIEEMAKSTKKCDVWIAGTIVAANATKDSWYYAACKKCKKLVHQNDDNQYECKECHYIDDRAILS</sequence>
<reference evidence="1 2" key="1">
    <citation type="journal article" date="2023" name="Plants (Basel)">
        <title>Bridging the Gap: Combining Genomics and Transcriptomics Approaches to Understand Stylosanthes scabra, an Orphan Legume from the Brazilian Caatinga.</title>
        <authorList>
            <person name="Ferreira-Neto J.R.C."/>
            <person name="da Silva M.D."/>
            <person name="Binneck E."/>
            <person name="de Melo N.F."/>
            <person name="da Silva R.H."/>
            <person name="de Melo A.L.T.M."/>
            <person name="Pandolfi V."/>
            <person name="Bustamante F.O."/>
            <person name="Brasileiro-Vidal A.C."/>
            <person name="Benko-Iseppon A.M."/>
        </authorList>
    </citation>
    <scope>NUCLEOTIDE SEQUENCE [LARGE SCALE GENOMIC DNA]</scope>
    <source>
        <tissue evidence="1">Leaves</tissue>
    </source>
</reference>
<dbReference type="Proteomes" id="UP001341840">
    <property type="component" value="Unassembled WGS sequence"/>
</dbReference>
<dbReference type="Gene3D" id="2.40.50.140">
    <property type="entry name" value="Nucleic acid-binding proteins"/>
    <property type="match status" value="1"/>
</dbReference>
<evidence type="ECO:0000313" key="2">
    <source>
        <dbReference type="Proteomes" id="UP001341840"/>
    </source>
</evidence>
<evidence type="ECO:0008006" key="3">
    <source>
        <dbReference type="Google" id="ProtNLM"/>
    </source>
</evidence>
<gene>
    <name evidence="1" type="ORF">PIB30_021061</name>
</gene>
<dbReference type="InterPro" id="IPR012340">
    <property type="entry name" value="NA-bd_OB-fold"/>
</dbReference>
<name>A0ABU6W7B8_9FABA</name>
<accession>A0ABU6W7B8</accession>
<evidence type="ECO:0000313" key="1">
    <source>
        <dbReference type="EMBL" id="MED6181637.1"/>
    </source>
</evidence>
<protein>
    <recommendedName>
        <fullName evidence="3">Replication factor A C-terminal domain-containing protein</fullName>
    </recommendedName>
</protein>